<comment type="caution">
    <text evidence="2">The sequence shown here is derived from an EMBL/GenBank/DDBJ whole genome shotgun (WGS) entry which is preliminary data.</text>
</comment>
<feature type="compositionally biased region" description="Basic and acidic residues" evidence="1">
    <location>
        <begin position="305"/>
        <end position="325"/>
    </location>
</feature>
<name>S8CBZ8_9LAMI</name>
<gene>
    <name evidence="2" type="ORF">M569_10391</name>
</gene>
<proteinExistence type="predicted"/>
<feature type="compositionally biased region" description="Acidic residues" evidence="1">
    <location>
        <begin position="295"/>
        <end position="304"/>
    </location>
</feature>
<dbReference type="Proteomes" id="UP000015453">
    <property type="component" value="Unassembled WGS sequence"/>
</dbReference>
<reference evidence="2 3" key="1">
    <citation type="journal article" date="2013" name="BMC Genomics">
        <title>The miniature genome of a carnivorous plant Genlisea aurea contains a low number of genes and short non-coding sequences.</title>
        <authorList>
            <person name="Leushkin E.V."/>
            <person name="Sutormin R.A."/>
            <person name="Nabieva E.R."/>
            <person name="Penin A.A."/>
            <person name="Kondrashov A.S."/>
            <person name="Logacheva M.D."/>
        </authorList>
    </citation>
    <scope>NUCLEOTIDE SEQUENCE [LARGE SCALE GENOMIC DNA]</scope>
</reference>
<accession>S8CBZ8</accession>
<organism evidence="2 3">
    <name type="scientific">Genlisea aurea</name>
    <dbReference type="NCBI Taxonomy" id="192259"/>
    <lineage>
        <taxon>Eukaryota</taxon>
        <taxon>Viridiplantae</taxon>
        <taxon>Streptophyta</taxon>
        <taxon>Embryophyta</taxon>
        <taxon>Tracheophyta</taxon>
        <taxon>Spermatophyta</taxon>
        <taxon>Magnoliopsida</taxon>
        <taxon>eudicotyledons</taxon>
        <taxon>Gunneridae</taxon>
        <taxon>Pentapetalae</taxon>
        <taxon>asterids</taxon>
        <taxon>lamiids</taxon>
        <taxon>Lamiales</taxon>
        <taxon>Lentibulariaceae</taxon>
        <taxon>Genlisea</taxon>
    </lineage>
</organism>
<protein>
    <submittedName>
        <fullName evidence="2">Uncharacterized protein</fullName>
    </submittedName>
</protein>
<evidence type="ECO:0000256" key="1">
    <source>
        <dbReference type="SAM" id="MobiDB-lite"/>
    </source>
</evidence>
<feature type="compositionally biased region" description="Basic residues" evidence="1">
    <location>
        <begin position="339"/>
        <end position="351"/>
    </location>
</feature>
<dbReference type="OrthoDB" id="913124at2759"/>
<evidence type="ECO:0000313" key="3">
    <source>
        <dbReference type="Proteomes" id="UP000015453"/>
    </source>
</evidence>
<evidence type="ECO:0000313" key="2">
    <source>
        <dbReference type="EMBL" id="EPS64390.1"/>
    </source>
</evidence>
<keyword evidence="3" id="KW-1185">Reference proteome</keyword>
<dbReference type="AlphaFoldDB" id="S8CBZ8"/>
<feature type="compositionally biased region" description="Low complexity" evidence="1">
    <location>
        <begin position="152"/>
        <end position="172"/>
    </location>
</feature>
<dbReference type="EMBL" id="AUSU01004855">
    <property type="protein sequence ID" value="EPS64390.1"/>
    <property type="molecule type" value="Genomic_DNA"/>
</dbReference>
<feature type="region of interest" description="Disordered" evidence="1">
    <location>
        <begin position="132"/>
        <end position="351"/>
    </location>
</feature>
<sequence length="686" mass="76070">MDLVKSGDRRILNLQELDELRMQAYESAGIYKEKTKAIHDAALRKHDLKVGNSVLLFNSRFKLFPGKLKTKWEGPYQITKVCASGAYIISDPARGELKELSAFSRYTMKALYHCRQFRGSPENPTLASMQYEARQQVRARKRKQESSPPVPSSSSESSSTSDTAGSTTSMSTLGQGELTHPVDSGCAGTQYGGDSTLQPAQEVLPQVEANKGTTPPMGVDECELPTAAQPSALSPRSEEQPPPMEAEDEDFDFGSGWSSEDEDDTFSNAKDMGDGPDGSFSDPEDADFIASSESSSEEESVVDSDAERASEADDDSQRTDTASRDDVEEPQVPGNTPVRLRRGFPQAHRRRVPPRSSAAATFIATADVNTMRYPDIECLRLLGIEKEVTDYLAKSGWGPYFALEYAAYTDLTKEFYSSFEFDEAAPTCDKSIRCILGGKQWHFSVDEVNIRLGFLHSTDIRRSEYKQRIGALPNVIEELTLNHKDFIRGAYRSSEHDEELQGQVDSRRRLAVYRHSSPRFNMPALIFRQVNRILAQRPLNHLKFGNFITALAMEFHILSRGFIEDAGHGACTLRHGQPPEDAQDCANVRRMAHRIASGAHQSATVSSNTFNGSSCCFGTGSITASAAAAEAKRSTGRMSMYLFLRTPIPHFCEDSAFFFMRETGYVRVEGILSYGIRRVTVSLVLR</sequence>